<dbReference type="STRING" id="425400.LS65_01200"/>
<comment type="caution">
    <text evidence="1">The sequence shown here is derived from an EMBL/GenBank/DDBJ whole genome shotgun (WGS) entry which is preliminary data.</text>
</comment>
<keyword evidence="2" id="KW-1185">Reference proteome</keyword>
<dbReference type="EMBL" id="JRMQ02000009">
    <property type="protein sequence ID" value="TLE00994.1"/>
    <property type="molecule type" value="Genomic_DNA"/>
</dbReference>
<evidence type="ECO:0000313" key="2">
    <source>
        <dbReference type="Proteomes" id="UP000029707"/>
    </source>
</evidence>
<gene>
    <name evidence="1" type="ORF">LS65_006705</name>
</gene>
<organism evidence="1 2">
    <name type="scientific">Helicobacter japonicus</name>
    <dbReference type="NCBI Taxonomy" id="425400"/>
    <lineage>
        <taxon>Bacteria</taxon>
        <taxon>Pseudomonadati</taxon>
        <taxon>Campylobacterota</taxon>
        <taxon>Epsilonproteobacteria</taxon>
        <taxon>Campylobacterales</taxon>
        <taxon>Helicobacteraceae</taxon>
        <taxon>Helicobacter</taxon>
    </lineage>
</organism>
<proteinExistence type="predicted"/>
<name>A0A4U8TL55_9HELI</name>
<dbReference type="OrthoDB" id="5355287at2"/>
<dbReference type="RefSeq" id="WP_138129806.1">
    <property type="nucleotide sequence ID" value="NZ_CAMRWY010000005.1"/>
</dbReference>
<dbReference type="AlphaFoldDB" id="A0A4U8TL55"/>
<reference evidence="1 2" key="1">
    <citation type="journal article" date="2014" name="Genome Announc.">
        <title>Draft genome sequences of eight enterohepatic helicobacter species isolated from both laboratory and wild rodents.</title>
        <authorList>
            <person name="Sheh A."/>
            <person name="Shen Z."/>
            <person name="Fox J.G."/>
        </authorList>
    </citation>
    <scope>NUCLEOTIDE SEQUENCE [LARGE SCALE GENOMIC DNA]</scope>
    <source>
        <strain evidence="1 2">MIT 01-6451</strain>
    </source>
</reference>
<protein>
    <submittedName>
        <fullName evidence="1">Uncharacterized protein</fullName>
    </submittedName>
</protein>
<accession>A0A4U8TL55</accession>
<evidence type="ECO:0000313" key="1">
    <source>
        <dbReference type="EMBL" id="TLE00994.1"/>
    </source>
</evidence>
<dbReference type="Proteomes" id="UP000029707">
    <property type="component" value="Unassembled WGS sequence"/>
</dbReference>
<sequence length="193" mass="22906">MTREQAELIIKEEGLIEAEWNKYGEAGGEYYFIIWFNPNNNKYETIYIGERGGVEDEYAFDYEREAIDKMLQMNYWQKKHMYGDIKGYLTKELALQVIKDENLEVIWYDEALKPLSAGIKHDKQRDKYISFITNSKAELIEWRNIEFNGDEEFEGKIYNDEYLALYALINRARMIKQGKISFSSTSKKEMLGH</sequence>